<dbReference type="SUPFAM" id="SSF56954">
    <property type="entry name" value="Outer membrane efflux proteins (OEP)"/>
    <property type="match status" value="1"/>
</dbReference>
<dbReference type="InterPro" id="IPR010131">
    <property type="entry name" value="MdtP/NodT-like"/>
</dbReference>
<dbReference type="Pfam" id="PF02321">
    <property type="entry name" value="OEP"/>
    <property type="match status" value="2"/>
</dbReference>
<comment type="subcellular location">
    <subcellularLocation>
        <location evidence="2">Cell membrane</location>
        <topology evidence="2">Lipid-anchor</topology>
    </subcellularLocation>
</comment>
<feature type="region of interest" description="Disordered" evidence="4">
    <location>
        <begin position="41"/>
        <end position="79"/>
    </location>
</feature>
<evidence type="ECO:0000256" key="1">
    <source>
        <dbReference type="ARBA" id="ARBA00007613"/>
    </source>
</evidence>
<reference evidence="5" key="1">
    <citation type="submission" date="2021-04" db="EMBL/GenBank/DDBJ databases">
        <authorList>
            <person name="Zhang D.-C."/>
        </authorList>
    </citation>
    <scope>NUCLEOTIDE SEQUENCE</scope>
    <source>
        <strain evidence="5">CGMCC 1.15697</strain>
    </source>
</reference>
<organism evidence="5 6">
    <name type="scientific">Marivibrio halodurans</name>
    <dbReference type="NCBI Taxonomy" id="2039722"/>
    <lineage>
        <taxon>Bacteria</taxon>
        <taxon>Pseudomonadati</taxon>
        <taxon>Pseudomonadota</taxon>
        <taxon>Alphaproteobacteria</taxon>
        <taxon>Rhodospirillales</taxon>
        <taxon>Rhodospirillaceae</taxon>
        <taxon>Marivibrio</taxon>
    </lineage>
</organism>
<dbReference type="PANTHER" id="PTHR30203:SF29">
    <property type="entry name" value="PROTEIN CYAE"/>
    <property type="match status" value="1"/>
</dbReference>
<sequence length="519" mass="55561">MRAGRGLRTGVVLPLCFLLGGCLAWVDKLGETVGPDYVPPENTDLPADYAGPAPEPLPEQARSEEGLVEDEETAGRENRGRTIGVSRDWWRAFGDPLMTDLIDRALADNPVVRQADSRVIEARAFVRAARAGEEPTLDLDADAGVEGRRTYADPESAESRTLGGVAGLSAVFDWTLDLFGAVERETQAAEADLRRLEAERGDIALATAADVARRYTDVRASQIRLSLADQAIELQQESLGLVEGRVDSGLASQLDLTRARAELAAFQADRAPVRGELRANLAALAVLTGAPPGDLPPAVEREGALPMLGVGPDYGVPLDMVRRRPDIAAAEQAIVAATAEIGVAEAALYPAFRLPGEIGIDLSDIATGELVTSIVGSLFLAIDAPLADGGLREAELEAARARAQEAVHAYRETLLAALEEVETALETLAAARQQVISLEEATVASRQAFQQAQDRYREGLASYLDVLDAQRVLVDRRLALTEARAEMTRQAITLYQATGLGVPRRPDEARDGEEAANRI</sequence>
<dbReference type="AlphaFoldDB" id="A0A8J7S2S9"/>
<gene>
    <name evidence="5" type="ORF">KAJ83_10975</name>
</gene>
<keyword evidence="2" id="KW-1134">Transmembrane beta strand</keyword>
<evidence type="ECO:0000256" key="4">
    <source>
        <dbReference type="SAM" id="MobiDB-lite"/>
    </source>
</evidence>
<keyword evidence="2" id="KW-0564">Palmitate</keyword>
<dbReference type="Gene3D" id="2.20.200.10">
    <property type="entry name" value="Outer membrane efflux proteins (OEP)"/>
    <property type="match status" value="1"/>
</dbReference>
<proteinExistence type="inferred from homology"/>
<dbReference type="InterPro" id="IPR003423">
    <property type="entry name" value="OMP_efflux"/>
</dbReference>
<dbReference type="Proteomes" id="UP000672602">
    <property type="component" value="Unassembled WGS sequence"/>
</dbReference>
<evidence type="ECO:0000256" key="2">
    <source>
        <dbReference type="RuleBase" id="RU362097"/>
    </source>
</evidence>
<protein>
    <submittedName>
        <fullName evidence="5">Efflux transporter outer membrane subunit</fullName>
    </submittedName>
</protein>
<keyword evidence="3" id="KW-0175">Coiled coil</keyword>
<comment type="similarity">
    <text evidence="1 2">Belongs to the outer membrane factor (OMF) (TC 1.B.17) family.</text>
</comment>
<dbReference type="RefSeq" id="WP_379786788.1">
    <property type="nucleotide sequence ID" value="NZ_JBHSYA010000017.1"/>
</dbReference>
<comment type="caution">
    <text evidence="5">The sequence shown here is derived from an EMBL/GenBank/DDBJ whole genome shotgun (WGS) entry which is preliminary data.</text>
</comment>
<accession>A0A8J7S2S9</accession>
<keyword evidence="2" id="KW-0812">Transmembrane</keyword>
<name>A0A8J7S2S9_9PROT</name>
<dbReference type="NCBIfam" id="TIGR01845">
    <property type="entry name" value="outer_NodT"/>
    <property type="match status" value="1"/>
</dbReference>
<evidence type="ECO:0000256" key="3">
    <source>
        <dbReference type="SAM" id="Coils"/>
    </source>
</evidence>
<dbReference type="Gene3D" id="1.20.1600.10">
    <property type="entry name" value="Outer membrane efflux proteins (OEP)"/>
    <property type="match status" value="1"/>
</dbReference>
<evidence type="ECO:0000313" key="5">
    <source>
        <dbReference type="EMBL" id="MBP5857533.1"/>
    </source>
</evidence>
<dbReference type="EMBL" id="JAGMWN010000004">
    <property type="protein sequence ID" value="MBP5857533.1"/>
    <property type="molecule type" value="Genomic_DNA"/>
</dbReference>
<dbReference type="PANTHER" id="PTHR30203">
    <property type="entry name" value="OUTER MEMBRANE CATION EFFLUX PROTEIN"/>
    <property type="match status" value="1"/>
</dbReference>
<keyword evidence="2" id="KW-0449">Lipoprotein</keyword>
<keyword evidence="2" id="KW-0472">Membrane</keyword>
<feature type="coiled-coil region" evidence="3">
    <location>
        <begin position="393"/>
        <end position="441"/>
    </location>
</feature>
<evidence type="ECO:0000313" key="6">
    <source>
        <dbReference type="Proteomes" id="UP000672602"/>
    </source>
</evidence>
<dbReference type="GO" id="GO:0005886">
    <property type="term" value="C:plasma membrane"/>
    <property type="evidence" value="ECO:0007669"/>
    <property type="project" value="UniProtKB-SubCell"/>
</dbReference>
<dbReference type="PROSITE" id="PS51257">
    <property type="entry name" value="PROKAR_LIPOPROTEIN"/>
    <property type="match status" value="1"/>
</dbReference>
<dbReference type="GO" id="GO:0015562">
    <property type="term" value="F:efflux transmembrane transporter activity"/>
    <property type="evidence" value="ECO:0007669"/>
    <property type="project" value="InterPro"/>
</dbReference>
<keyword evidence="6" id="KW-1185">Reference proteome</keyword>